<comment type="caution">
    <text evidence="1">The sequence shown here is derived from an EMBL/GenBank/DDBJ whole genome shotgun (WGS) entry which is preliminary data.</text>
</comment>
<sequence length="170" mass="19272">MSEYFGLPAVALDTVYRITDGQSKNPFKALHLVHVDFPEAGIDRTLQAFEGEWSPRALTKGHEYDAENLELMVNIWMPLDTVVASPLTLCSRRKVDSERLVEYIGVRRDERTFSAVGMTAPAHGKNDSWFFKPGMKGECYLFDSTRGIHSATEFPGETEVREIRVGIFKR</sequence>
<proteinExistence type="predicted"/>
<name>A0A0W0YWG0_9GAMM</name>
<reference evidence="1 2" key="1">
    <citation type="submission" date="2015-11" db="EMBL/GenBank/DDBJ databases">
        <title>Genomic analysis of 38 Legionella species identifies large and diverse effector repertoires.</title>
        <authorList>
            <person name="Burstein D."/>
            <person name="Amaro F."/>
            <person name="Zusman T."/>
            <person name="Lifshitz Z."/>
            <person name="Cohen O."/>
            <person name="Gilbert J.A."/>
            <person name="Pupko T."/>
            <person name="Shuman H.A."/>
            <person name="Segal G."/>
        </authorList>
    </citation>
    <scope>NUCLEOTIDE SEQUENCE [LARGE SCALE GENOMIC DNA]</scope>
    <source>
        <strain evidence="1 2">ATCC 49655</strain>
    </source>
</reference>
<dbReference type="PATRIC" id="fig|1122169.6.peg.1594"/>
<evidence type="ECO:0000313" key="2">
    <source>
        <dbReference type="Proteomes" id="UP000054600"/>
    </source>
</evidence>
<evidence type="ECO:0000313" key="1">
    <source>
        <dbReference type="EMBL" id="KTD60974.1"/>
    </source>
</evidence>
<accession>A0A0W0YWG0</accession>
<gene>
    <name evidence="1" type="ORF">Lsha_1385</name>
</gene>
<dbReference type="RefSeq" id="WP_018578645.1">
    <property type="nucleotide sequence ID" value="NZ_KB892437.1"/>
</dbReference>
<dbReference type="EMBL" id="LNYW01000040">
    <property type="protein sequence ID" value="KTD60974.1"/>
    <property type="molecule type" value="Genomic_DNA"/>
</dbReference>
<organism evidence="1 2">
    <name type="scientific">Legionella shakespearei DSM 23087</name>
    <dbReference type="NCBI Taxonomy" id="1122169"/>
    <lineage>
        <taxon>Bacteria</taxon>
        <taxon>Pseudomonadati</taxon>
        <taxon>Pseudomonadota</taxon>
        <taxon>Gammaproteobacteria</taxon>
        <taxon>Legionellales</taxon>
        <taxon>Legionellaceae</taxon>
        <taxon>Legionella</taxon>
    </lineage>
</organism>
<protein>
    <submittedName>
        <fullName evidence="1">Uncharacterized protein</fullName>
    </submittedName>
</protein>
<keyword evidence="2" id="KW-1185">Reference proteome</keyword>
<dbReference type="AlphaFoldDB" id="A0A0W0YWG0"/>
<dbReference type="Proteomes" id="UP000054600">
    <property type="component" value="Unassembled WGS sequence"/>
</dbReference>